<sequence>MGVLAEKSLDFAVRIVKFYKYLCDEKKEYVLSKQILRSGTSIGANIRESKNAQSSADFTSKLNIALKEADETEYWLEVLTKSEIINPPQVEKLTADLKEIIAMLVSSIKTCKENHNPR</sequence>
<dbReference type="PIRSF" id="PIRSF035652">
    <property type="entry name" value="CHP02436"/>
    <property type="match status" value="1"/>
</dbReference>
<evidence type="ECO:0000313" key="2">
    <source>
        <dbReference type="Proteomes" id="UP000003571"/>
    </source>
</evidence>
<dbReference type="Gene3D" id="1.20.1440.60">
    <property type="entry name" value="23S rRNA-intervening sequence"/>
    <property type="match status" value="1"/>
</dbReference>
<reference evidence="1 2" key="1">
    <citation type="submission" date="2011-09" db="EMBL/GenBank/DDBJ databases">
        <title>The draft genome of Treponema saccharophilum DSM 2985.</title>
        <authorList>
            <consortium name="US DOE Joint Genome Institute (JGI-PGF)"/>
            <person name="Lucas S."/>
            <person name="Copeland A."/>
            <person name="Lapidus A."/>
            <person name="Glavina del Rio T."/>
            <person name="Dalin E."/>
            <person name="Tice H."/>
            <person name="Bruce D."/>
            <person name="Goodwin L."/>
            <person name="Pitluck S."/>
            <person name="Peters L."/>
            <person name="Kyrpides N."/>
            <person name="Mavromatis K."/>
            <person name="Ivanova N."/>
            <person name="Markowitz V."/>
            <person name="Cheng J.-F."/>
            <person name="Hugenholtz P."/>
            <person name="Woyke T."/>
            <person name="Wu D."/>
            <person name="Gronow S."/>
            <person name="Wellnitz S."/>
            <person name="Brambilla E."/>
            <person name="Klenk H.-P."/>
            <person name="Eisen J.A."/>
        </authorList>
    </citation>
    <scope>NUCLEOTIDE SEQUENCE [LARGE SCALE GENOMIC DNA]</scope>
    <source>
        <strain evidence="1 2">DSM 2985</strain>
    </source>
</reference>
<protein>
    <recommendedName>
        <fullName evidence="3">CHP02436-containing protein</fullName>
    </recommendedName>
</protein>
<evidence type="ECO:0000313" key="1">
    <source>
        <dbReference type="EMBL" id="EIC01787.1"/>
    </source>
</evidence>
<dbReference type="InterPro" id="IPR036583">
    <property type="entry name" value="23S_rRNA_IVS_sf"/>
</dbReference>
<name>H7EL62_9SPIR</name>
<evidence type="ECO:0008006" key="3">
    <source>
        <dbReference type="Google" id="ProtNLM"/>
    </source>
</evidence>
<comment type="caution">
    <text evidence="1">The sequence shown here is derived from an EMBL/GenBank/DDBJ whole genome shotgun (WGS) entry which is preliminary data.</text>
</comment>
<dbReference type="InterPro" id="IPR012657">
    <property type="entry name" value="23S_rRNA-intervening_sequence"/>
</dbReference>
<dbReference type="SUPFAM" id="SSF158446">
    <property type="entry name" value="IVS-encoded protein-like"/>
    <property type="match status" value="1"/>
</dbReference>
<proteinExistence type="predicted"/>
<gene>
    <name evidence="1" type="ORF">TresaDRAFT_1076</name>
</gene>
<dbReference type="OrthoDB" id="285993at2"/>
<dbReference type="AlphaFoldDB" id="H7EL62"/>
<dbReference type="PANTHER" id="PTHR38471:SF2">
    <property type="entry name" value="FOUR HELIX BUNDLE PROTEIN"/>
    <property type="match status" value="1"/>
</dbReference>
<dbReference type="Pfam" id="PF05635">
    <property type="entry name" value="23S_rRNA_IVP"/>
    <property type="match status" value="1"/>
</dbReference>
<dbReference type="PANTHER" id="PTHR38471">
    <property type="entry name" value="FOUR HELIX BUNDLE PROTEIN"/>
    <property type="match status" value="1"/>
</dbReference>
<dbReference type="Proteomes" id="UP000003571">
    <property type="component" value="Unassembled WGS sequence"/>
</dbReference>
<organism evidence="1 2">
    <name type="scientific">Treponema saccharophilum DSM 2985</name>
    <dbReference type="NCBI Taxonomy" id="907348"/>
    <lineage>
        <taxon>Bacteria</taxon>
        <taxon>Pseudomonadati</taxon>
        <taxon>Spirochaetota</taxon>
        <taxon>Spirochaetia</taxon>
        <taxon>Spirochaetales</taxon>
        <taxon>Treponemataceae</taxon>
        <taxon>Treponema</taxon>
    </lineage>
</organism>
<dbReference type="EMBL" id="AGRW01000047">
    <property type="protein sequence ID" value="EIC01787.1"/>
    <property type="molecule type" value="Genomic_DNA"/>
</dbReference>
<accession>H7EL62</accession>
<dbReference type="PATRIC" id="fig|907348.3.peg.1645"/>
<dbReference type="eggNOG" id="ENOG5032RWC">
    <property type="taxonomic scope" value="Bacteria"/>
</dbReference>
<dbReference type="NCBIfam" id="TIGR02436">
    <property type="entry name" value="four helix bundle protein"/>
    <property type="match status" value="1"/>
</dbReference>
<keyword evidence="2" id="KW-1185">Reference proteome</keyword>
<dbReference type="RefSeq" id="WP_002704566.1">
    <property type="nucleotide sequence ID" value="NZ_AGRW01000047.1"/>
</dbReference>